<evidence type="ECO:0000313" key="1">
    <source>
        <dbReference type="EMBL" id="DAF59910.1"/>
    </source>
</evidence>
<organism evidence="1">
    <name type="scientific">Siphoviridae sp. ctwDi18</name>
    <dbReference type="NCBI Taxonomy" id="2827970"/>
    <lineage>
        <taxon>Viruses</taxon>
        <taxon>Duplodnaviria</taxon>
        <taxon>Heunggongvirae</taxon>
        <taxon>Uroviricota</taxon>
        <taxon>Caudoviricetes</taxon>
    </lineage>
</organism>
<reference evidence="1" key="1">
    <citation type="journal article" date="2021" name="Proc. Natl. Acad. Sci. U.S.A.">
        <title>A Catalog of Tens of Thousands of Viruses from Human Metagenomes Reveals Hidden Associations with Chronic Diseases.</title>
        <authorList>
            <person name="Tisza M.J."/>
            <person name="Buck C.B."/>
        </authorList>
    </citation>
    <scope>NUCLEOTIDE SEQUENCE</scope>
    <source>
        <strain evidence="1">CtwDi18</strain>
    </source>
</reference>
<dbReference type="EMBL" id="BK032778">
    <property type="protein sequence ID" value="DAF59910.1"/>
    <property type="molecule type" value="Genomic_DNA"/>
</dbReference>
<proteinExistence type="predicted"/>
<sequence length="136" mass="15653">MEAKVITIANRLNRTDSVTGLDVWYKTELHDIIYSKERVTDVNGTQVSVGEVFTILIPFDKYYKPYIEWKKLANKDSFYTLSQGDYIFLTQVDEDIQPNNIMTLKNSYKPLVCEVRSIIEVSQKHGATIRLKVSGV</sequence>
<accession>A0A8S5T9J2</accession>
<protein>
    <submittedName>
        <fullName evidence="1">Uncharacterized protein</fullName>
    </submittedName>
</protein>
<name>A0A8S5T9J2_9CAUD</name>